<feature type="chain" id="PRO_5019554187" description="Serine aminopeptidase S33 domain-containing protein" evidence="1">
    <location>
        <begin position="26"/>
        <end position="282"/>
    </location>
</feature>
<dbReference type="Pfam" id="PF12146">
    <property type="entry name" value="Hydrolase_4"/>
    <property type="match status" value="1"/>
</dbReference>
<dbReference type="InterPro" id="IPR029058">
    <property type="entry name" value="AB_hydrolase_fold"/>
</dbReference>
<proteinExistence type="predicted"/>
<dbReference type="PANTHER" id="PTHR12277">
    <property type="entry name" value="ALPHA/BETA HYDROLASE DOMAIN-CONTAINING PROTEIN"/>
    <property type="match status" value="1"/>
</dbReference>
<feature type="domain" description="Serine aminopeptidase S33" evidence="2">
    <location>
        <begin position="74"/>
        <end position="180"/>
    </location>
</feature>
<keyword evidence="1" id="KW-0732">Signal</keyword>
<dbReference type="InterPro" id="IPR022742">
    <property type="entry name" value="Hydrolase_4"/>
</dbReference>
<reference evidence="3 4" key="1">
    <citation type="submission" date="2014-12" db="EMBL/GenBank/DDBJ databases">
        <title>Whole genome sequencing of Sphingobium xenophagum OW59.</title>
        <authorList>
            <person name="Ohta Y."/>
            <person name="Nishi S."/>
            <person name="Hatada Y."/>
        </authorList>
    </citation>
    <scope>NUCLEOTIDE SEQUENCE [LARGE SCALE GENOMIC DNA]</scope>
    <source>
        <strain evidence="3 4">OW59</strain>
    </source>
</reference>
<evidence type="ECO:0000313" key="3">
    <source>
        <dbReference type="EMBL" id="GBH31525.1"/>
    </source>
</evidence>
<organism evidence="3 4">
    <name type="scientific">Sphingobium xenophagum</name>
    <dbReference type="NCBI Taxonomy" id="121428"/>
    <lineage>
        <taxon>Bacteria</taxon>
        <taxon>Pseudomonadati</taxon>
        <taxon>Pseudomonadota</taxon>
        <taxon>Alphaproteobacteria</taxon>
        <taxon>Sphingomonadales</taxon>
        <taxon>Sphingomonadaceae</taxon>
        <taxon>Sphingobium</taxon>
    </lineage>
</organism>
<evidence type="ECO:0000313" key="4">
    <source>
        <dbReference type="Proteomes" id="UP000290975"/>
    </source>
</evidence>
<feature type="signal peptide" evidence="1">
    <location>
        <begin position="1"/>
        <end position="25"/>
    </location>
</feature>
<evidence type="ECO:0000256" key="1">
    <source>
        <dbReference type="SAM" id="SignalP"/>
    </source>
</evidence>
<dbReference type="EMBL" id="BBQY01000016">
    <property type="protein sequence ID" value="GBH31525.1"/>
    <property type="molecule type" value="Genomic_DNA"/>
</dbReference>
<sequence>MGMMMQGRKTGLVAAALMLASCASGIREQIYKADATPISVAQWTKAPPQPLPVRTEDGLSLTGYYWPGDPGDHDVILFFHGRGSNQGVAARYAEHLTGHGDHVIVVSYRGFGGNPGSPTQAGLVADGRAFVARARQLVGTDADVFLVGHSLGGAVALHVGATAPVTGVVTLSTFDKLAESAPGAIGLLLPDKWNNLDAATKIHAPLVMMLGTADDRVELSQADALFDAAGTPATLLTMPGAGHNPDMSQLGPLVNEAVSAIDSGTIAAYPAALPPGWSVRRK</sequence>
<keyword evidence="4" id="KW-1185">Reference proteome</keyword>
<evidence type="ECO:0000259" key="2">
    <source>
        <dbReference type="Pfam" id="PF12146"/>
    </source>
</evidence>
<dbReference type="Proteomes" id="UP000290975">
    <property type="component" value="Unassembled WGS sequence"/>
</dbReference>
<protein>
    <recommendedName>
        <fullName evidence="2">Serine aminopeptidase S33 domain-containing protein</fullName>
    </recommendedName>
</protein>
<dbReference type="SUPFAM" id="SSF53474">
    <property type="entry name" value="alpha/beta-Hydrolases"/>
    <property type="match status" value="1"/>
</dbReference>
<name>A0A401J4G5_SPHXE</name>
<comment type="caution">
    <text evidence="3">The sequence shown here is derived from an EMBL/GenBank/DDBJ whole genome shotgun (WGS) entry which is preliminary data.</text>
</comment>
<gene>
    <name evidence="3" type="ORF">MBESOW_P2781</name>
</gene>
<dbReference type="AlphaFoldDB" id="A0A401J4G5"/>
<accession>A0A401J4G5</accession>
<dbReference type="Gene3D" id="3.40.50.1820">
    <property type="entry name" value="alpha/beta hydrolase"/>
    <property type="match status" value="1"/>
</dbReference>